<feature type="domain" description="Glycosyl transferase family 1" evidence="1">
    <location>
        <begin position="5"/>
        <end position="144"/>
    </location>
</feature>
<dbReference type="SUPFAM" id="SSF53756">
    <property type="entry name" value="UDP-Glycosyltransferase/glycogen phosphorylase"/>
    <property type="match status" value="1"/>
</dbReference>
<dbReference type="PANTHER" id="PTHR12526">
    <property type="entry name" value="GLYCOSYLTRANSFERASE"/>
    <property type="match status" value="1"/>
</dbReference>
<comment type="caution">
    <text evidence="2">The sequence shown here is derived from an EMBL/GenBank/DDBJ whole genome shotgun (WGS) entry which is preliminary data.</text>
</comment>
<organism evidence="2">
    <name type="scientific">marine sediment metagenome</name>
    <dbReference type="NCBI Taxonomy" id="412755"/>
    <lineage>
        <taxon>unclassified sequences</taxon>
        <taxon>metagenomes</taxon>
        <taxon>ecological metagenomes</taxon>
    </lineage>
</organism>
<reference evidence="2" key="1">
    <citation type="journal article" date="2014" name="Front. Microbiol.">
        <title>High frequency of phylogenetically diverse reductive dehalogenase-homologous genes in deep subseafloor sedimentary metagenomes.</title>
        <authorList>
            <person name="Kawai M."/>
            <person name="Futagami T."/>
            <person name="Toyoda A."/>
            <person name="Takaki Y."/>
            <person name="Nishi S."/>
            <person name="Hori S."/>
            <person name="Arai W."/>
            <person name="Tsubouchi T."/>
            <person name="Morono Y."/>
            <person name="Uchiyama I."/>
            <person name="Ito T."/>
            <person name="Fujiyama A."/>
            <person name="Inagaki F."/>
            <person name="Takami H."/>
        </authorList>
    </citation>
    <scope>NUCLEOTIDE SEQUENCE</scope>
    <source>
        <strain evidence="2">Expedition CK06-06</strain>
    </source>
</reference>
<dbReference type="EMBL" id="BARS01003602">
    <property type="protein sequence ID" value="GAF84610.1"/>
    <property type="molecule type" value="Genomic_DNA"/>
</dbReference>
<evidence type="ECO:0000259" key="1">
    <source>
        <dbReference type="Pfam" id="PF00534"/>
    </source>
</evidence>
<proteinExistence type="predicted"/>
<dbReference type="AlphaFoldDB" id="X0U7Y5"/>
<protein>
    <recommendedName>
        <fullName evidence="1">Glycosyl transferase family 1 domain-containing protein</fullName>
    </recommendedName>
</protein>
<dbReference type="GO" id="GO:0016757">
    <property type="term" value="F:glycosyltransferase activity"/>
    <property type="evidence" value="ECO:0007669"/>
    <property type="project" value="InterPro"/>
</dbReference>
<dbReference type="Gene3D" id="3.40.50.2000">
    <property type="entry name" value="Glycogen Phosphorylase B"/>
    <property type="match status" value="2"/>
</dbReference>
<dbReference type="Pfam" id="PF00534">
    <property type="entry name" value="Glycos_transf_1"/>
    <property type="match status" value="1"/>
</dbReference>
<evidence type="ECO:0000313" key="2">
    <source>
        <dbReference type="EMBL" id="GAF84610.1"/>
    </source>
</evidence>
<feature type="non-terminal residue" evidence="2">
    <location>
        <position position="1"/>
    </location>
</feature>
<sequence>DPSSYEKGADLLLEALVEMAEGDWIVAMVGDGPERARLGAKARLLGLSERVRWLGTVSEAWSLFAAFDAFALSSRTEGTPIVLFEAMDAGVPIVANAVGGVPDVVGEGCSLLVPPSGSGALAAALEETLRDPGAAKIRATAARERLLEDYALKPWLSDHQEIYASK</sequence>
<gene>
    <name evidence="2" type="ORF">S01H1_06983</name>
</gene>
<accession>X0U7Y5</accession>
<dbReference type="InterPro" id="IPR001296">
    <property type="entry name" value="Glyco_trans_1"/>
</dbReference>
<name>X0U7Y5_9ZZZZ</name>